<keyword evidence="2" id="KW-0378">Hydrolase</keyword>
<feature type="signal peptide" evidence="4">
    <location>
        <begin position="1"/>
        <end position="31"/>
    </location>
</feature>
<dbReference type="GO" id="GO:0016020">
    <property type="term" value="C:membrane"/>
    <property type="evidence" value="ECO:0007669"/>
    <property type="project" value="TreeGrafter"/>
</dbReference>
<keyword evidence="1" id="KW-0479">Metal-binding</keyword>
<gene>
    <name evidence="6" type="ORF">G5B47_11555</name>
</gene>
<dbReference type="CDD" id="cd10917">
    <property type="entry name" value="CE4_NodB_like_6s_7s"/>
    <property type="match status" value="1"/>
</dbReference>
<name>A0A6M1PIL3_9BACL</name>
<dbReference type="PANTHER" id="PTHR10587">
    <property type="entry name" value="GLYCOSYL TRANSFERASE-RELATED"/>
    <property type="match status" value="1"/>
</dbReference>
<dbReference type="AlphaFoldDB" id="A0A6M1PIL3"/>
<dbReference type="SUPFAM" id="SSF88713">
    <property type="entry name" value="Glycoside hydrolase/deacetylase"/>
    <property type="match status" value="1"/>
</dbReference>
<dbReference type="GO" id="GO:0046872">
    <property type="term" value="F:metal ion binding"/>
    <property type="evidence" value="ECO:0007669"/>
    <property type="project" value="UniProtKB-KW"/>
</dbReference>
<evidence type="ECO:0000313" key="7">
    <source>
        <dbReference type="Proteomes" id="UP000480151"/>
    </source>
</evidence>
<dbReference type="InterPro" id="IPR011330">
    <property type="entry name" value="Glyco_hydro/deAcase_b/a-brl"/>
</dbReference>
<dbReference type="InterPro" id="IPR050248">
    <property type="entry name" value="Polysacc_deacetylase_ArnD"/>
</dbReference>
<evidence type="ECO:0000256" key="3">
    <source>
        <dbReference type="SAM" id="MobiDB-lite"/>
    </source>
</evidence>
<protein>
    <submittedName>
        <fullName evidence="6">Polysaccharide deacetylase family protein</fullName>
    </submittedName>
</protein>
<evidence type="ECO:0000256" key="1">
    <source>
        <dbReference type="ARBA" id="ARBA00022723"/>
    </source>
</evidence>
<dbReference type="InterPro" id="IPR002509">
    <property type="entry name" value="NODB_dom"/>
</dbReference>
<feature type="chain" id="PRO_5026973482" evidence="4">
    <location>
        <begin position="32"/>
        <end position="279"/>
    </location>
</feature>
<dbReference type="GO" id="GO:0016810">
    <property type="term" value="F:hydrolase activity, acting on carbon-nitrogen (but not peptide) bonds"/>
    <property type="evidence" value="ECO:0007669"/>
    <property type="project" value="InterPro"/>
</dbReference>
<dbReference type="Proteomes" id="UP000480151">
    <property type="component" value="Unassembled WGS sequence"/>
</dbReference>
<evidence type="ECO:0000256" key="2">
    <source>
        <dbReference type="ARBA" id="ARBA00022801"/>
    </source>
</evidence>
<dbReference type="GO" id="GO:0005975">
    <property type="term" value="P:carbohydrate metabolic process"/>
    <property type="evidence" value="ECO:0007669"/>
    <property type="project" value="InterPro"/>
</dbReference>
<keyword evidence="7" id="KW-1185">Reference proteome</keyword>
<proteinExistence type="predicted"/>
<feature type="region of interest" description="Disordered" evidence="3">
    <location>
        <begin position="257"/>
        <end position="279"/>
    </location>
</feature>
<dbReference type="Gene3D" id="3.20.20.370">
    <property type="entry name" value="Glycoside hydrolase/deacetylase"/>
    <property type="match status" value="1"/>
</dbReference>
<sequence>MRWRGVSKLRVYRLPLCLLLSAALAGGSANAASAAGPKDRTYYEKHGEIVWEVPTAEKLVALTFDDGPDRRLTPEILRLLKQYGAKATFFVVGDKAIRYPEILRAELDEGHEIGNHTFHHPSFQGASSIRILEEISRTQEAVQQATRHKPVLFRPPGGWYNEAVVDIIKQNRMQMVLWSWHQDTWDWAKPGVGRIVNKVLGNVRSGDIILMHDYVYNSTQTVEALKIILPELRRRNYSVVTVSELLKHRSSRRAADINRIPDPLKESDESARTSKPIPR</sequence>
<evidence type="ECO:0000259" key="5">
    <source>
        <dbReference type="PROSITE" id="PS51677"/>
    </source>
</evidence>
<reference evidence="6 7" key="1">
    <citation type="submission" date="2020-02" db="EMBL/GenBank/DDBJ databases">
        <authorList>
            <person name="Gao J."/>
            <person name="Sun J."/>
        </authorList>
    </citation>
    <scope>NUCLEOTIDE SEQUENCE [LARGE SCALE GENOMIC DNA]</scope>
    <source>
        <strain evidence="6 7">7124</strain>
    </source>
</reference>
<keyword evidence="4" id="KW-0732">Signal</keyword>
<evidence type="ECO:0000313" key="6">
    <source>
        <dbReference type="EMBL" id="NGM83050.1"/>
    </source>
</evidence>
<dbReference type="PANTHER" id="PTHR10587:SF133">
    <property type="entry name" value="CHITIN DEACETYLASE 1-RELATED"/>
    <property type="match status" value="1"/>
</dbReference>
<evidence type="ECO:0000256" key="4">
    <source>
        <dbReference type="SAM" id="SignalP"/>
    </source>
</evidence>
<comment type="caution">
    <text evidence="6">The sequence shown here is derived from an EMBL/GenBank/DDBJ whole genome shotgun (WGS) entry which is preliminary data.</text>
</comment>
<dbReference type="Pfam" id="PF01522">
    <property type="entry name" value="Polysacc_deac_1"/>
    <property type="match status" value="1"/>
</dbReference>
<feature type="compositionally biased region" description="Basic and acidic residues" evidence="3">
    <location>
        <begin position="262"/>
        <end position="272"/>
    </location>
</feature>
<feature type="domain" description="NodB homology" evidence="5">
    <location>
        <begin position="58"/>
        <end position="240"/>
    </location>
</feature>
<dbReference type="EMBL" id="JAAKGU010000004">
    <property type="protein sequence ID" value="NGM83050.1"/>
    <property type="molecule type" value="Genomic_DNA"/>
</dbReference>
<accession>A0A6M1PIL3</accession>
<dbReference type="PROSITE" id="PS51677">
    <property type="entry name" value="NODB"/>
    <property type="match status" value="1"/>
</dbReference>
<organism evidence="6 7">
    <name type="scientific">Paenibacillus apii</name>
    <dbReference type="NCBI Taxonomy" id="1850370"/>
    <lineage>
        <taxon>Bacteria</taxon>
        <taxon>Bacillati</taxon>
        <taxon>Bacillota</taxon>
        <taxon>Bacilli</taxon>
        <taxon>Bacillales</taxon>
        <taxon>Paenibacillaceae</taxon>
        <taxon>Paenibacillus</taxon>
    </lineage>
</organism>